<dbReference type="PANTHER" id="PTHR11206">
    <property type="entry name" value="MULTIDRUG RESISTANCE PROTEIN"/>
    <property type="match status" value="1"/>
</dbReference>
<feature type="transmembrane region" description="Helical" evidence="7">
    <location>
        <begin position="370"/>
        <end position="391"/>
    </location>
</feature>
<gene>
    <name evidence="8" type="ORF">LTR24_005611</name>
</gene>
<evidence type="ECO:0000313" key="8">
    <source>
        <dbReference type="EMBL" id="KAK5091963.1"/>
    </source>
</evidence>
<protein>
    <recommendedName>
        <fullName evidence="10">Multidrug and toxin extrusion protein</fullName>
    </recommendedName>
</protein>
<sequence length="508" mass="55955">MAFEDGSPSPSVYRDLRDNDRTPLLTSEESEEAAFTSDLHNNSLEATESLLDQKPHSWTDTSTWKAESWLLLSYSAPLICTYLLQYFYNVVTIFVAGHIGSDTLAAASIGLTTMVIIGYAVFEGMATALDTLCAQAYGSGNLHGVGMHVQRMVLLMAITAVPIGAFWICSPWLLALFVKQEYLARMAGRFLQVSLIGLPGYAVFEAAKRFLQAQGEFTSSLVVLIICAPVNVLLNWLFCFKFDWGLTGTALAAALTNNLRPVLLALYVLTFNRWTLQCWGGFSWNAWKKWRPMVRLSTAGTILNLSEWFAFEILTFSSSYISTKHIAAQTILTTTSVLVWHIPFSVSVAVTTRVGHLIGSGAIKNTKRVVTFYAIIFVCIGLFDGALLFSLRHHIPRFFSEDAEIQAIATRTIPFVALFQIMDAIIAGSAGCIRGFGRQSVAAWAALLVNYLATVPIALWLELGPPNLQLIGCWSALQGGMVVIAMIEIGTMKLMSWQKCVEDAHLRS</sequence>
<feature type="transmembrane region" description="Helical" evidence="7">
    <location>
        <begin position="326"/>
        <end position="350"/>
    </location>
</feature>
<reference evidence="8 9" key="1">
    <citation type="submission" date="2023-08" db="EMBL/GenBank/DDBJ databases">
        <title>Black Yeasts Isolated from many extreme environments.</title>
        <authorList>
            <person name="Coleine C."/>
            <person name="Stajich J.E."/>
            <person name="Selbmann L."/>
        </authorList>
    </citation>
    <scope>NUCLEOTIDE SEQUENCE [LARGE SCALE GENOMIC DNA]</scope>
    <source>
        <strain evidence="8 9">CCFEE 5885</strain>
    </source>
</reference>
<evidence type="ECO:0000256" key="3">
    <source>
        <dbReference type="ARBA" id="ARBA00022692"/>
    </source>
</evidence>
<dbReference type="Pfam" id="PF01554">
    <property type="entry name" value="MatE"/>
    <property type="match status" value="2"/>
</dbReference>
<evidence type="ECO:0000256" key="2">
    <source>
        <dbReference type="ARBA" id="ARBA00010199"/>
    </source>
</evidence>
<dbReference type="NCBIfam" id="TIGR00797">
    <property type="entry name" value="matE"/>
    <property type="match status" value="1"/>
</dbReference>
<dbReference type="EMBL" id="JAVRRG010000066">
    <property type="protein sequence ID" value="KAK5091963.1"/>
    <property type="molecule type" value="Genomic_DNA"/>
</dbReference>
<evidence type="ECO:0000256" key="7">
    <source>
        <dbReference type="SAM" id="Phobius"/>
    </source>
</evidence>
<comment type="caution">
    <text evidence="8">The sequence shown here is derived from an EMBL/GenBank/DDBJ whole genome shotgun (WGS) entry which is preliminary data.</text>
</comment>
<evidence type="ECO:0000256" key="5">
    <source>
        <dbReference type="ARBA" id="ARBA00023136"/>
    </source>
</evidence>
<feature type="transmembrane region" description="Helical" evidence="7">
    <location>
        <begin position="441"/>
        <end position="461"/>
    </location>
</feature>
<keyword evidence="5 7" id="KW-0472">Membrane</keyword>
<feature type="transmembrane region" description="Helical" evidence="7">
    <location>
        <begin position="103"/>
        <end position="122"/>
    </location>
</feature>
<feature type="transmembrane region" description="Helical" evidence="7">
    <location>
        <begin position="467"/>
        <end position="489"/>
    </location>
</feature>
<evidence type="ECO:0008006" key="10">
    <source>
        <dbReference type="Google" id="ProtNLM"/>
    </source>
</evidence>
<dbReference type="InterPro" id="IPR002528">
    <property type="entry name" value="MATE_fam"/>
</dbReference>
<evidence type="ECO:0000313" key="9">
    <source>
        <dbReference type="Proteomes" id="UP001345013"/>
    </source>
</evidence>
<dbReference type="CDD" id="cd13132">
    <property type="entry name" value="MATE_eukaryotic"/>
    <property type="match status" value="1"/>
</dbReference>
<keyword evidence="9" id="KW-1185">Reference proteome</keyword>
<keyword evidence="3 7" id="KW-0812">Transmembrane</keyword>
<proteinExistence type="inferred from homology"/>
<accession>A0ABR0K8N2</accession>
<comment type="similarity">
    <text evidence="2">Belongs to the multi antimicrobial extrusion (MATE) (TC 2.A.66.1) family.</text>
</comment>
<feature type="region of interest" description="Disordered" evidence="6">
    <location>
        <begin position="1"/>
        <end position="20"/>
    </location>
</feature>
<evidence type="ECO:0000256" key="4">
    <source>
        <dbReference type="ARBA" id="ARBA00022989"/>
    </source>
</evidence>
<dbReference type="Proteomes" id="UP001345013">
    <property type="component" value="Unassembled WGS sequence"/>
</dbReference>
<feature type="transmembrane region" description="Helical" evidence="7">
    <location>
        <begin position="74"/>
        <end position="96"/>
    </location>
</feature>
<keyword evidence="4 7" id="KW-1133">Transmembrane helix</keyword>
<evidence type="ECO:0000256" key="1">
    <source>
        <dbReference type="ARBA" id="ARBA00004141"/>
    </source>
</evidence>
<feature type="transmembrane region" description="Helical" evidence="7">
    <location>
        <begin position="250"/>
        <end position="274"/>
    </location>
</feature>
<feature type="transmembrane region" description="Helical" evidence="7">
    <location>
        <begin position="217"/>
        <end position="238"/>
    </location>
</feature>
<comment type="subcellular location">
    <subcellularLocation>
        <location evidence="1">Membrane</location>
        <topology evidence="1">Multi-pass membrane protein</topology>
    </subcellularLocation>
</comment>
<feature type="transmembrane region" description="Helical" evidence="7">
    <location>
        <begin position="152"/>
        <end position="178"/>
    </location>
</feature>
<name>A0ABR0K8N2_9EURO</name>
<dbReference type="InterPro" id="IPR045069">
    <property type="entry name" value="MATE_euk"/>
</dbReference>
<feature type="transmembrane region" description="Helical" evidence="7">
    <location>
        <begin position="294"/>
        <end position="314"/>
    </location>
</feature>
<evidence type="ECO:0000256" key="6">
    <source>
        <dbReference type="SAM" id="MobiDB-lite"/>
    </source>
</evidence>
<organism evidence="8 9">
    <name type="scientific">Lithohypha guttulata</name>
    <dbReference type="NCBI Taxonomy" id="1690604"/>
    <lineage>
        <taxon>Eukaryota</taxon>
        <taxon>Fungi</taxon>
        <taxon>Dikarya</taxon>
        <taxon>Ascomycota</taxon>
        <taxon>Pezizomycotina</taxon>
        <taxon>Eurotiomycetes</taxon>
        <taxon>Chaetothyriomycetidae</taxon>
        <taxon>Chaetothyriales</taxon>
        <taxon>Trichomeriaceae</taxon>
        <taxon>Lithohypha</taxon>
    </lineage>
</organism>